<protein>
    <submittedName>
        <fullName evidence="3">Uncharacterized protein</fullName>
    </submittedName>
</protein>
<dbReference type="AlphaFoldDB" id="Q6ZEL8"/>
<keyword evidence="1" id="KW-0175">Coiled coil</keyword>
<organism evidence="3 4">
    <name type="scientific">Synechocystis sp. (strain ATCC 27184 / PCC 6803 / Kazusa)</name>
    <dbReference type="NCBI Taxonomy" id="1111708"/>
    <lineage>
        <taxon>Bacteria</taxon>
        <taxon>Bacillati</taxon>
        <taxon>Cyanobacteriota</taxon>
        <taxon>Cyanophyceae</taxon>
        <taxon>Synechococcales</taxon>
        <taxon>Merismopediaceae</taxon>
        <taxon>Synechocystis</taxon>
    </lineage>
</organism>
<evidence type="ECO:0000256" key="1">
    <source>
        <dbReference type="SAM" id="Coils"/>
    </source>
</evidence>
<dbReference type="InParanoid" id="Q6ZEL8"/>
<sequence>MIVQVTSGFLVVGLIALFVFYRNQNYSYIELAENLINSYSAQQSTDDINNLEQLILDHEIIIKKLSAIRNCPFLPYEAAQDYKQKIELSLQQINEKKENLILLNELNQNFNEAQKLAGEAINLAKNPPHSIEVWQNIIDKWQQAIIRLNKISVTGLDEKFLLEINNNRNFYEKNLSIANQSLENERTGKSLFATGQKLLNEAHQLSNDNLLTNKQNAFKKRIEGIKKLSDIPPGTTFSKTAEGKIKQHGEIVNVELKKREEKTDKKQPVELDKKPEVQLTNGNKIKNPIEDYFRTVINGDREEKYWCNSFVEQSFFSPTDYKILGDNSISNDQKGAIYKIRVNASNAAGQPIIGTYRFYFENKNDKWCIFAFEKVKY</sequence>
<keyword evidence="3" id="KW-0614">Plasmid</keyword>
<dbReference type="Proteomes" id="UP000001425">
    <property type="component" value="Plasmid pSYSM"/>
</dbReference>
<evidence type="ECO:0000256" key="2">
    <source>
        <dbReference type="SAM" id="Phobius"/>
    </source>
</evidence>
<keyword evidence="2" id="KW-0812">Transmembrane</keyword>
<name>Q6ZEL8_SYNY3</name>
<accession>Q6ZEL8</accession>
<keyword evidence="4" id="KW-1185">Reference proteome</keyword>
<dbReference type="EMBL" id="AP004310">
    <property type="protein sequence ID" value="BAD01882.1"/>
    <property type="molecule type" value="Genomic_DNA"/>
</dbReference>
<gene>
    <name evidence="3" type="ordered locus">slr5112</name>
</gene>
<reference evidence="3 4" key="1">
    <citation type="journal article" date="2003" name="DNA Res.">
        <title>Structural analysis of four large plasmids harboring in a unicellular cyanobacterium, Synechocystis sp. PCC 6803.</title>
        <authorList>
            <person name="Kaneko T."/>
            <person name="Nakamura Y."/>
            <person name="Sasamoto S."/>
            <person name="Watanabe A."/>
            <person name="Kohara M."/>
            <person name="Matsumoto M."/>
            <person name="Shimpo S."/>
            <person name="Yamada M."/>
            <person name="Tabata S."/>
        </authorList>
    </citation>
    <scope>NUCLEOTIDE SEQUENCE [LARGE SCALE GENOMIC DNA]</scope>
    <source>
        <strain evidence="4">ATCC 27184 / PCC 6803 / Kazusa</strain>
    </source>
</reference>
<geneLocation type="plasmid" evidence="3 4">
    <name>pSYSM</name>
</geneLocation>
<evidence type="ECO:0000313" key="3">
    <source>
        <dbReference type="EMBL" id="BAD01882.1"/>
    </source>
</evidence>
<proteinExistence type="predicted"/>
<dbReference type="EnsemblBacteria" id="BAD01882">
    <property type="protein sequence ID" value="BAD01882"/>
    <property type="gene ID" value="BAD01882"/>
</dbReference>
<feature type="coiled-coil region" evidence="1">
    <location>
        <begin position="76"/>
        <end position="123"/>
    </location>
</feature>
<feature type="transmembrane region" description="Helical" evidence="2">
    <location>
        <begin position="6"/>
        <end position="21"/>
    </location>
</feature>
<keyword evidence="2" id="KW-1133">Transmembrane helix</keyword>
<evidence type="ECO:0000313" key="4">
    <source>
        <dbReference type="Proteomes" id="UP000001425"/>
    </source>
</evidence>
<dbReference type="KEGG" id="syn:slr5112"/>
<keyword evidence="2" id="KW-0472">Membrane</keyword>